<evidence type="ECO:0000313" key="4">
    <source>
        <dbReference type="EMBL" id="CAL5227177.1"/>
    </source>
</evidence>
<gene>
    <name evidence="4" type="primary">g10091</name>
    <name evidence="4" type="ORF">VP750_LOCUS9083</name>
</gene>
<dbReference type="PANTHER" id="PTHR35372">
    <property type="entry name" value="ATP BINDING PROTEIN-RELATED"/>
    <property type="match status" value="1"/>
</dbReference>
<accession>A0ABP1G761</accession>
<proteinExistence type="predicted"/>
<feature type="domain" description="Bacteriophage/plasmid primase P4 C-terminal" evidence="2">
    <location>
        <begin position="330"/>
        <end position="482"/>
    </location>
</feature>
<evidence type="ECO:0000259" key="2">
    <source>
        <dbReference type="Pfam" id="PF08706"/>
    </source>
</evidence>
<dbReference type="Proteomes" id="UP001497392">
    <property type="component" value="Unassembled WGS sequence"/>
</dbReference>
<dbReference type="InterPro" id="IPR051620">
    <property type="entry name" value="ORF904-like_C"/>
</dbReference>
<dbReference type="Pfam" id="PF23162">
    <property type="entry name" value="AEP_C962R"/>
    <property type="match status" value="1"/>
</dbReference>
<keyword evidence="1" id="KW-0378">Hydrolase</keyword>
<dbReference type="InterPro" id="IPR014818">
    <property type="entry name" value="Phage/plasmid_primase_P4_C"/>
</dbReference>
<organism evidence="4 5">
    <name type="scientific">Coccomyxa viridis</name>
    <dbReference type="NCBI Taxonomy" id="1274662"/>
    <lineage>
        <taxon>Eukaryota</taxon>
        <taxon>Viridiplantae</taxon>
        <taxon>Chlorophyta</taxon>
        <taxon>core chlorophytes</taxon>
        <taxon>Trebouxiophyceae</taxon>
        <taxon>Trebouxiophyceae incertae sedis</taxon>
        <taxon>Coccomyxaceae</taxon>
        <taxon>Coccomyxa</taxon>
    </lineage>
</organism>
<evidence type="ECO:0000313" key="5">
    <source>
        <dbReference type="Proteomes" id="UP001497392"/>
    </source>
</evidence>
<comment type="caution">
    <text evidence="4">The sequence shown here is derived from an EMBL/GenBank/DDBJ whole genome shotgun (WGS) entry which is preliminary data.</text>
</comment>
<dbReference type="InterPro" id="IPR056443">
    <property type="entry name" value="AEP_C962R"/>
</dbReference>
<keyword evidence="5" id="KW-1185">Reference proteome</keyword>
<dbReference type="Pfam" id="PF08706">
    <property type="entry name" value="D5_N"/>
    <property type="match status" value="1"/>
</dbReference>
<evidence type="ECO:0000256" key="1">
    <source>
        <dbReference type="ARBA" id="ARBA00022801"/>
    </source>
</evidence>
<reference evidence="4 5" key="1">
    <citation type="submission" date="2024-06" db="EMBL/GenBank/DDBJ databases">
        <authorList>
            <person name="Kraege A."/>
            <person name="Thomma B."/>
        </authorList>
    </citation>
    <scope>NUCLEOTIDE SEQUENCE [LARGE SCALE GENOMIC DNA]</scope>
</reference>
<name>A0ABP1G761_9CHLO</name>
<sequence length="836" mass="94248">MPTHVAACRALTPCNTPTHANKSSKASRWAPAKQSLLYAFLAPFASEKGQPCNLTAMNGGRWLVPQHQWDDFYRLYASECSHVAFSLIQLSGDVFPLLVDVDTNKDPGAIANPTTAFFQVLSAFFSAIEDCDNLHVVFTTLHVNKKQHRELRRRALKYLHELKDGVAHNWDDIVDQATTLRMPGSIKAKDGALKPQDGFYAPSSYPDWVRALTLFKEEGAARGDPDLYKVLAIERTNIPGITKPGDGDAKWDQISVGRAQRSVTFGTLHYWASKDSPQEYDTWRASSRQASSDLGLRAFLVDPDNQHALAHLQRTINHAVDSPTHTSQANLFVLMKGRDFVWVSPRKGTYFWFNGTLWVRQEEKSFAWCTMTTTLTIAFKAAHNQVSTILLKADGAQAEKLKKKLSRIDDIVLNLEDAGKREPILKEVTMLLTDTDFPHKLDKQPDLPCFNDKVVDLRTKEVRPGRHEDYLTVSTGYDYLKQPKGLLSDIMRYFQQVLLVSEDKEYFLDQQAQRLSGHLHGQTFNIHTGVGMNGKSLAFGSLIKLVRGGYFGSLSIVALTNKRAGPGVATPELDKVRLSRRAVAVEPETGLVLNCSLLKQLSGGDQVESRALYGQLVDYLPQYKVDLLCNNLPYLDGSDGGTTRRVRLQAWKSRFRFGLQQPDPDNHLYPAEPEQVLKDRMMAWRDDLVLHLIHRYDPNYIEMPPQTMIELSNEYLDENNPFAAFVQQFVEPSDQPGAHFTIKQAKLLWPLFQDFLKSQGRSKLLMPPEAEFRKALSSALGAPCLMQARIPGSPHKQRSVFFNFKLRTTARDVEDATHMNFDDDTDIRQGLTALTV</sequence>
<evidence type="ECO:0000259" key="3">
    <source>
        <dbReference type="Pfam" id="PF23162"/>
    </source>
</evidence>
<feature type="domain" description="C962R-like N-terminal AEP" evidence="3">
    <location>
        <begin position="57"/>
        <end position="189"/>
    </location>
</feature>
<dbReference type="PANTHER" id="PTHR35372:SF2">
    <property type="entry name" value="SF3 HELICASE DOMAIN-CONTAINING PROTEIN"/>
    <property type="match status" value="1"/>
</dbReference>
<protein>
    <submittedName>
        <fullName evidence="4">G10091 protein</fullName>
    </submittedName>
</protein>
<dbReference type="EMBL" id="CAXHTA020000017">
    <property type="protein sequence ID" value="CAL5227177.1"/>
    <property type="molecule type" value="Genomic_DNA"/>
</dbReference>